<organism evidence="1 2">
    <name type="scientific">Acinetobacter pollinis</name>
    <dbReference type="NCBI Taxonomy" id="2605270"/>
    <lineage>
        <taxon>Bacteria</taxon>
        <taxon>Pseudomonadati</taxon>
        <taxon>Pseudomonadota</taxon>
        <taxon>Gammaproteobacteria</taxon>
        <taxon>Moraxellales</taxon>
        <taxon>Moraxellaceae</taxon>
        <taxon>Acinetobacter</taxon>
    </lineage>
</organism>
<protein>
    <submittedName>
        <fullName evidence="1">Uncharacterized protein</fullName>
    </submittedName>
</protein>
<keyword evidence="2" id="KW-1185">Reference proteome</keyword>
<evidence type="ECO:0000313" key="2">
    <source>
        <dbReference type="Proteomes" id="UP001339883"/>
    </source>
</evidence>
<sequence length="291" mass="33544">MTYRINANALTLINNLYFLEDRLYSGIAYIRQADSSYKARHVNDGVVGNQYIPFCLQDHTIDVAQLAIYEYDSLESVSYALALNDKLYQGFLVSFYGNGHVSSEEYYEDGFCASEANWTKLGSLDNAILTYERWTESISFSGSILKSYSLAFLQNRFILYFDEVTQQLTDLNISAVFNEFDFSRSKLFPFNGLDDILNYPFSNQLLLECDYVDDQFIKKLLEHKKIQHVSKLSLIGVALKDFSFLVHLTDLDVLEANLLGHMNNLIDICQHIKLNFNPKFKLILNEKEVIK</sequence>
<dbReference type="RefSeq" id="WP_325775894.1">
    <property type="nucleotide sequence ID" value="NZ_VTDN01000008.1"/>
</dbReference>
<comment type="caution">
    <text evidence="1">The sequence shown here is derived from an EMBL/GenBank/DDBJ whole genome shotgun (WGS) entry which is preliminary data.</text>
</comment>
<evidence type="ECO:0000313" key="1">
    <source>
        <dbReference type="EMBL" id="MEB5477530.1"/>
    </source>
</evidence>
<gene>
    <name evidence="1" type="ORF">I2F25_10800</name>
</gene>
<reference evidence="1 2" key="1">
    <citation type="submission" date="2019-08" db="EMBL/GenBank/DDBJ databases">
        <title>Five species of Acinetobacter isolated from floral nectar and animal pollinators.</title>
        <authorList>
            <person name="Hendry T.A."/>
        </authorList>
    </citation>
    <scope>NUCLEOTIDE SEQUENCE [LARGE SCALE GENOMIC DNA]</scope>
    <source>
        <strain evidence="1 2">MD18.27</strain>
    </source>
</reference>
<proteinExistence type="predicted"/>
<dbReference type="EMBL" id="VTDN01000008">
    <property type="protein sequence ID" value="MEB5477530.1"/>
    <property type="molecule type" value="Genomic_DNA"/>
</dbReference>
<dbReference type="Proteomes" id="UP001339883">
    <property type="component" value="Unassembled WGS sequence"/>
</dbReference>
<accession>A0ABU6DUM2</accession>
<name>A0ABU6DUM2_9GAMM</name>